<dbReference type="InterPro" id="IPR009000">
    <property type="entry name" value="Transl_B-barrel_sf"/>
</dbReference>
<evidence type="ECO:0000259" key="3">
    <source>
        <dbReference type="Pfam" id="PF03144"/>
    </source>
</evidence>
<evidence type="ECO:0000313" key="5">
    <source>
        <dbReference type="EMBL" id="KAK8892551.1"/>
    </source>
</evidence>
<gene>
    <name evidence="5" type="ORF">M9Y10_029784</name>
</gene>
<dbReference type="Gene3D" id="2.40.30.10">
    <property type="entry name" value="Translation factors"/>
    <property type="match status" value="2"/>
</dbReference>
<dbReference type="SUPFAM" id="SSF50465">
    <property type="entry name" value="EF-Tu/eEF-1alpha/eIF2-gamma C-terminal domain"/>
    <property type="match status" value="1"/>
</dbReference>
<feature type="domain" description="Translation elongation factor EFTu-like" evidence="3">
    <location>
        <begin position="133"/>
        <end position="183"/>
    </location>
</feature>
<dbReference type="Gene3D" id="3.40.50.300">
    <property type="entry name" value="P-loop containing nucleotide triphosphate hydrolases"/>
    <property type="match status" value="1"/>
</dbReference>
<proteinExistence type="predicted"/>
<evidence type="ECO:0000259" key="4">
    <source>
        <dbReference type="Pfam" id="PF22594"/>
    </source>
</evidence>
<sequence length="330" mass="37543">MMIDATPENFEAGISQTQEYALISLFFNIKQKVVVDNKMDDETVNFSQIRFNEIKNEMTKILVEIGYKPDQYQFVPASGFSGDNLIEKSSNLSWWTGKTLLETLDAINESVQQNNEKALRFLIRKVFNVSGVGTVVTGSVASGMMKPGMRVTFPLSNITSEVKSIEMFHTKIDEAVPYNIVGVCIDEDASSIVKRDVCGEANRNRPLECIGFTAKLMIKNYPGKIYVGYEPILYCRAGRVQCKFEKFIQRINRYHGNKVIENPEWIQKDDAAVVDIRLSKSIFVEPFKEFNNLGSFVLRDNNQTVAVGFILIVDKKPHFLKKRHNVTPVW</sequence>
<comment type="caution">
    <text evidence="5">The sequence shown here is derived from an EMBL/GenBank/DDBJ whole genome shotgun (WGS) entry which is preliminary data.</text>
</comment>
<evidence type="ECO:0000313" key="6">
    <source>
        <dbReference type="Proteomes" id="UP001470230"/>
    </source>
</evidence>
<keyword evidence="1" id="KW-0547">Nucleotide-binding</keyword>
<evidence type="ECO:0008006" key="7">
    <source>
        <dbReference type="Google" id="ProtNLM"/>
    </source>
</evidence>
<dbReference type="PANTHER" id="PTHR23115">
    <property type="entry name" value="TRANSLATION FACTOR"/>
    <property type="match status" value="1"/>
</dbReference>
<dbReference type="InterPro" id="IPR004161">
    <property type="entry name" value="EFTu-like_2"/>
</dbReference>
<organism evidence="5 6">
    <name type="scientific">Tritrichomonas musculus</name>
    <dbReference type="NCBI Taxonomy" id="1915356"/>
    <lineage>
        <taxon>Eukaryota</taxon>
        <taxon>Metamonada</taxon>
        <taxon>Parabasalia</taxon>
        <taxon>Tritrichomonadida</taxon>
        <taxon>Tritrichomonadidae</taxon>
        <taxon>Tritrichomonas</taxon>
    </lineage>
</organism>
<dbReference type="InterPro" id="IPR027417">
    <property type="entry name" value="P-loop_NTPase"/>
</dbReference>
<reference evidence="5 6" key="1">
    <citation type="submission" date="2024-04" db="EMBL/GenBank/DDBJ databases">
        <title>Tritrichomonas musculus Genome.</title>
        <authorList>
            <person name="Alves-Ferreira E."/>
            <person name="Grigg M."/>
            <person name="Lorenzi H."/>
            <person name="Galac M."/>
        </authorList>
    </citation>
    <scope>NUCLEOTIDE SEQUENCE [LARGE SCALE GENOMIC DNA]</scope>
    <source>
        <strain evidence="5 6">EAF2021</strain>
    </source>
</reference>
<evidence type="ECO:0000256" key="2">
    <source>
        <dbReference type="ARBA" id="ARBA00023134"/>
    </source>
</evidence>
<protein>
    <recommendedName>
        <fullName evidence="7">Elongation factor 1-alpha</fullName>
    </recommendedName>
</protein>
<dbReference type="SUPFAM" id="SSF50447">
    <property type="entry name" value="Translation proteins"/>
    <property type="match status" value="1"/>
</dbReference>
<dbReference type="EMBL" id="JAPFFF010000004">
    <property type="protein sequence ID" value="KAK8892551.1"/>
    <property type="molecule type" value="Genomic_DNA"/>
</dbReference>
<dbReference type="SUPFAM" id="SSF52540">
    <property type="entry name" value="P-loop containing nucleoside triphosphate hydrolases"/>
    <property type="match status" value="1"/>
</dbReference>
<dbReference type="InterPro" id="IPR009001">
    <property type="entry name" value="Transl_elong_EF1A/Init_IF2_C"/>
</dbReference>
<dbReference type="Proteomes" id="UP001470230">
    <property type="component" value="Unassembled WGS sequence"/>
</dbReference>
<dbReference type="InterPro" id="IPR050100">
    <property type="entry name" value="TRAFAC_GTPase_members"/>
</dbReference>
<keyword evidence="2" id="KW-0342">GTP-binding</keyword>
<evidence type="ECO:0000256" key="1">
    <source>
        <dbReference type="ARBA" id="ARBA00022741"/>
    </source>
</evidence>
<dbReference type="Pfam" id="PF22594">
    <property type="entry name" value="GTP-eEF1A_C"/>
    <property type="match status" value="1"/>
</dbReference>
<feature type="domain" description="GTP-eEF1A C-terminal" evidence="4">
    <location>
        <begin position="212"/>
        <end position="310"/>
    </location>
</feature>
<accession>A0ABR2KP61</accession>
<keyword evidence="6" id="KW-1185">Reference proteome</keyword>
<name>A0ABR2KP61_9EUKA</name>
<dbReference type="InterPro" id="IPR054696">
    <property type="entry name" value="GTP-eEF1A_C"/>
</dbReference>
<dbReference type="Pfam" id="PF03144">
    <property type="entry name" value="GTP_EFTU_D2"/>
    <property type="match status" value="1"/>
</dbReference>